<gene>
    <name evidence="1" type="ORF">VL20_6297</name>
</gene>
<dbReference type="EMBL" id="CP011339">
    <property type="protein sequence ID" value="AKV71050.1"/>
    <property type="molecule type" value="Genomic_DNA"/>
</dbReference>
<protein>
    <submittedName>
        <fullName evidence="1">Uncharacterized protein</fullName>
    </submittedName>
</protein>
<name>A0A0K1SAG7_9CHRO</name>
<evidence type="ECO:0000313" key="1">
    <source>
        <dbReference type="EMBL" id="AKV71050.1"/>
    </source>
</evidence>
<dbReference type="PATRIC" id="fig|1638788.3.peg.6323"/>
<dbReference type="RefSeq" id="WP_052278253.1">
    <property type="nucleotide sequence ID" value="NZ_CP011339.1"/>
</dbReference>
<dbReference type="Proteomes" id="UP000068167">
    <property type="component" value="Chromosome"/>
</dbReference>
<accession>A0A0K1SAG7</accession>
<evidence type="ECO:0000313" key="2">
    <source>
        <dbReference type="Proteomes" id="UP000068167"/>
    </source>
</evidence>
<keyword evidence="2" id="KW-1185">Reference proteome</keyword>
<sequence>MTPQLMIQPSSLMREGVELREFGNIYLFRFTSELQSRFEQLLAKKKTDSLSVDEEAEYAGLSELERVFTLINAQLATKSQWCPYQLEE</sequence>
<proteinExistence type="predicted"/>
<organism evidence="1 2">
    <name type="scientific">Microcystis panniformis FACHB-1757</name>
    <dbReference type="NCBI Taxonomy" id="1638788"/>
    <lineage>
        <taxon>Bacteria</taxon>
        <taxon>Bacillati</taxon>
        <taxon>Cyanobacteriota</taxon>
        <taxon>Cyanophyceae</taxon>
        <taxon>Oscillatoriophycideae</taxon>
        <taxon>Chroococcales</taxon>
        <taxon>Microcystaceae</taxon>
        <taxon>Microcystis</taxon>
    </lineage>
</organism>
<dbReference type="KEGG" id="mpk:VL20_6297"/>
<reference evidence="1 2" key="1">
    <citation type="journal article" date="2016" name="Stand. Genomic Sci.">
        <title>Complete genome sequence and genomic characterization of Microcystis panniformis FACHB 1757 by third-generation sequencing.</title>
        <authorList>
            <person name="Zhang J.Y."/>
            <person name="Guan R."/>
            <person name="Zhang H.J."/>
            <person name="Li H."/>
            <person name="Xiao P."/>
            <person name="Yu G.L."/>
            <person name="Du L."/>
            <person name="Cao D.M."/>
            <person name="Zhu B.C."/>
            <person name="Li R.H."/>
            <person name="Lu Z.H."/>
        </authorList>
    </citation>
    <scope>NUCLEOTIDE SEQUENCE [LARGE SCALE GENOMIC DNA]</scope>
    <source>
        <strain evidence="1 2">FACHB-1757</strain>
    </source>
</reference>
<dbReference type="AlphaFoldDB" id="A0A0K1SAG7"/>